<feature type="region of interest" description="Disordered" evidence="1">
    <location>
        <begin position="58"/>
        <end position="87"/>
    </location>
</feature>
<dbReference type="RefSeq" id="XP_018283877.1">
    <property type="nucleotide sequence ID" value="XM_018437581.1"/>
</dbReference>
<sequence length="215" mass="25049">MSPARVSPVYKHSEAPSVERRLEHFKAQHELARNFYDDLEFCPVQCPDELYEHRERIQQRISPQSSPHTSPPMAYLSPRKSNPSKRAIPIIDPANMVQVSVPARQPSPLSNPLHWSSQSSQSSLSSSVSSVSVSLPTNSRIQQQQQHNHHHHHHHQSMYTGISQNDHHQQQQQQYQQQQQAVRQLHYSQQQHHHQHHHHQSQNTFTPNFYDVLVQ</sequence>
<feature type="compositionally biased region" description="Basic residues" evidence="1">
    <location>
        <begin position="147"/>
        <end position="156"/>
    </location>
</feature>
<evidence type="ECO:0000256" key="1">
    <source>
        <dbReference type="SAM" id="MobiDB-lite"/>
    </source>
</evidence>
<gene>
    <name evidence="2" type="ORF">PHYBLDRAFT_175801</name>
</gene>
<dbReference type="VEuPathDB" id="FungiDB:PHYBLDRAFT_175801"/>
<organism evidence="2 3">
    <name type="scientific">Phycomyces blakesleeanus (strain ATCC 8743b / DSM 1359 / FGSC 10004 / NBRC 33097 / NRRL 1555)</name>
    <dbReference type="NCBI Taxonomy" id="763407"/>
    <lineage>
        <taxon>Eukaryota</taxon>
        <taxon>Fungi</taxon>
        <taxon>Fungi incertae sedis</taxon>
        <taxon>Mucoromycota</taxon>
        <taxon>Mucoromycotina</taxon>
        <taxon>Mucoromycetes</taxon>
        <taxon>Mucorales</taxon>
        <taxon>Phycomycetaceae</taxon>
        <taxon>Phycomyces</taxon>
    </lineage>
</organism>
<feature type="compositionally biased region" description="Low complexity" evidence="1">
    <location>
        <begin position="170"/>
        <end position="180"/>
    </location>
</feature>
<proteinExistence type="predicted"/>
<dbReference type="STRING" id="763407.A0A167JEI4"/>
<feature type="region of interest" description="Disordered" evidence="1">
    <location>
        <begin position="103"/>
        <end position="208"/>
    </location>
</feature>
<dbReference type="GeneID" id="28998487"/>
<dbReference type="AlphaFoldDB" id="A0A167JEI4"/>
<keyword evidence="3" id="KW-1185">Reference proteome</keyword>
<evidence type="ECO:0000313" key="2">
    <source>
        <dbReference type="EMBL" id="OAD65837.1"/>
    </source>
</evidence>
<dbReference type="EMBL" id="KV441027">
    <property type="protein sequence ID" value="OAD65837.1"/>
    <property type="molecule type" value="Genomic_DNA"/>
</dbReference>
<name>A0A167JEI4_PHYB8</name>
<reference evidence="3" key="1">
    <citation type="submission" date="2015-06" db="EMBL/GenBank/DDBJ databases">
        <title>Expansion of signal transduction pathways in fungi by whole-genome duplication.</title>
        <authorList>
            <consortium name="DOE Joint Genome Institute"/>
            <person name="Corrochano L.M."/>
            <person name="Kuo A."/>
            <person name="Marcet-Houben M."/>
            <person name="Polaino S."/>
            <person name="Salamov A."/>
            <person name="Villalobos J.M."/>
            <person name="Alvarez M.I."/>
            <person name="Avalos J."/>
            <person name="Benito E.P."/>
            <person name="Benoit I."/>
            <person name="Burger G."/>
            <person name="Camino L.P."/>
            <person name="Canovas D."/>
            <person name="Cerda-Olmedo E."/>
            <person name="Cheng J.-F."/>
            <person name="Dominguez A."/>
            <person name="Elias M."/>
            <person name="Eslava A.P."/>
            <person name="Glaser F."/>
            <person name="Grimwood J."/>
            <person name="Gutierrez G."/>
            <person name="Heitman J."/>
            <person name="Henrissat B."/>
            <person name="Iturriaga E.A."/>
            <person name="Lang B.F."/>
            <person name="Lavin J.L."/>
            <person name="Lee S."/>
            <person name="Li W."/>
            <person name="Lindquist E."/>
            <person name="Lopez-Garcia S."/>
            <person name="Luque E.M."/>
            <person name="Marcos A.T."/>
            <person name="Martin J."/>
            <person name="McCluskey K."/>
            <person name="Medina H.R."/>
            <person name="Miralles-Duran A."/>
            <person name="Miyazaki A."/>
            <person name="Munoz-Torres E."/>
            <person name="Oguiza J.A."/>
            <person name="Ohm R."/>
            <person name="Olmedo M."/>
            <person name="Orejas M."/>
            <person name="Ortiz-Castellanos L."/>
            <person name="Pisabarro A.G."/>
            <person name="Rodriguez-Romero J."/>
            <person name="Ruiz-Herrera J."/>
            <person name="Ruiz-Vazquez R."/>
            <person name="Sanz C."/>
            <person name="Schackwitz W."/>
            <person name="Schmutz J."/>
            <person name="Shahriari M."/>
            <person name="Shelest E."/>
            <person name="Silva-Franco F."/>
            <person name="Soanes D."/>
            <person name="Syed K."/>
            <person name="Tagua V.G."/>
            <person name="Talbot N.J."/>
            <person name="Thon M."/>
            <person name="De vries R.P."/>
            <person name="Wiebenga A."/>
            <person name="Yadav J.S."/>
            <person name="Braun E.L."/>
            <person name="Baker S."/>
            <person name="Garre V."/>
            <person name="Horwitz B."/>
            <person name="Torres-Martinez S."/>
            <person name="Idnurm A."/>
            <person name="Herrera-Estrella A."/>
            <person name="Gabaldon T."/>
            <person name="Grigoriev I.V."/>
        </authorList>
    </citation>
    <scope>NUCLEOTIDE SEQUENCE [LARGE SCALE GENOMIC DNA]</scope>
    <source>
        <strain evidence="3">NRRL 1555(-)</strain>
    </source>
</reference>
<feature type="compositionally biased region" description="Polar residues" evidence="1">
    <location>
        <begin position="59"/>
        <end position="68"/>
    </location>
</feature>
<accession>A0A167JEI4</accession>
<dbReference type="OrthoDB" id="2425329at2759"/>
<dbReference type="Proteomes" id="UP000077315">
    <property type="component" value="Unassembled WGS sequence"/>
</dbReference>
<protein>
    <submittedName>
        <fullName evidence="2">Uncharacterized protein</fullName>
    </submittedName>
</protein>
<feature type="compositionally biased region" description="Basic residues" evidence="1">
    <location>
        <begin position="191"/>
        <end position="200"/>
    </location>
</feature>
<dbReference type="InParanoid" id="A0A167JEI4"/>
<feature type="compositionally biased region" description="Low complexity" evidence="1">
    <location>
        <begin position="116"/>
        <end position="135"/>
    </location>
</feature>
<evidence type="ECO:0000313" key="3">
    <source>
        <dbReference type="Proteomes" id="UP000077315"/>
    </source>
</evidence>